<dbReference type="AlphaFoldDB" id="I3ZIN4"/>
<accession>I3ZIN4</accession>
<dbReference type="KEGG" id="trs:Terro_2867"/>
<dbReference type="STRING" id="926566.Terro_2867"/>
<keyword evidence="3" id="KW-1185">Reference proteome</keyword>
<evidence type="ECO:0000313" key="3">
    <source>
        <dbReference type="Proteomes" id="UP000006056"/>
    </source>
</evidence>
<sequence length="260" mass="28102">MNRFLLSLLVFASPLTCVAQTMTGLCMVSASQHTEKPSTAQVMLSESNCDKNSGNCMEMSNQSLDWQRLSGLSPQTLQADGAKASAHVTGDSGDLACDGIVHDGVLSGRFRFNASPSFAGAMAAMGFDGITPHKQLAFLMIDVTPAWAKSMQSLGVTELSTNKLTGLRALHVDADYIHAMAAAGYPELRAGKLTEMKAVGVTPDKVRDAKAMGFQPNESELIQMSIFKIDRPFVERMRARGLNDLTLAKLIKIKIFKLEE</sequence>
<gene>
    <name evidence="2" type="ordered locus">Terro_2867</name>
</gene>
<feature type="signal peptide" evidence="1">
    <location>
        <begin position="1"/>
        <end position="19"/>
    </location>
</feature>
<keyword evidence="1" id="KW-0732">Signal</keyword>
<dbReference type="OrthoDB" id="113860at2"/>
<name>I3ZIN4_TERRK</name>
<dbReference type="HOGENOM" id="CLU_1053488_0_0_0"/>
<evidence type="ECO:0000256" key="1">
    <source>
        <dbReference type="SAM" id="SignalP"/>
    </source>
</evidence>
<proteinExistence type="predicted"/>
<protein>
    <submittedName>
        <fullName evidence="2">Uncharacterized protein</fullName>
    </submittedName>
</protein>
<organism evidence="2 3">
    <name type="scientific">Terriglobus roseus (strain DSM 18391 / NRRL B-41598 / KBS 63)</name>
    <dbReference type="NCBI Taxonomy" id="926566"/>
    <lineage>
        <taxon>Bacteria</taxon>
        <taxon>Pseudomonadati</taxon>
        <taxon>Acidobacteriota</taxon>
        <taxon>Terriglobia</taxon>
        <taxon>Terriglobales</taxon>
        <taxon>Acidobacteriaceae</taxon>
        <taxon>Terriglobus</taxon>
    </lineage>
</organism>
<reference evidence="2 3" key="1">
    <citation type="submission" date="2012-06" db="EMBL/GenBank/DDBJ databases">
        <title>Complete genome of Terriglobus roseus DSM 18391.</title>
        <authorList>
            <consortium name="US DOE Joint Genome Institute (JGI-PGF)"/>
            <person name="Lucas S."/>
            <person name="Copeland A."/>
            <person name="Lapidus A."/>
            <person name="Glavina del Rio T."/>
            <person name="Dalin E."/>
            <person name="Tice H."/>
            <person name="Bruce D."/>
            <person name="Goodwin L."/>
            <person name="Pitluck S."/>
            <person name="Peters L."/>
            <person name="Mikhailova N."/>
            <person name="Munk A.C.C."/>
            <person name="Kyrpides N."/>
            <person name="Mavromatis K."/>
            <person name="Ivanova N."/>
            <person name="Brettin T."/>
            <person name="Detter J.C."/>
            <person name="Han C."/>
            <person name="Larimer F."/>
            <person name="Land M."/>
            <person name="Hauser L."/>
            <person name="Markowitz V."/>
            <person name="Cheng J.-F."/>
            <person name="Hugenholtz P."/>
            <person name="Woyke T."/>
            <person name="Wu D."/>
            <person name="Brambilla E."/>
            <person name="Klenk H.-P."/>
            <person name="Eisen J.A."/>
        </authorList>
    </citation>
    <scope>NUCLEOTIDE SEQUENCE [LARGE SCALE GENOMIC DNA]</scope>
    <source>
        <strain evidence="3">DSM 18391 / NRRL B-41598 / KBS 63</strain>
    </source>
</reference>
<dbReference type="EMBL" id="CP003379">
    <property type="protein sequence ID" value="AFL89102.1"/>
    <property type="molecule type" value="Genomic_DNA"/>
</dbReference>
<feature type="chain" id="PRO_5003684709" evidence="1">
    <location>
        <begin position="20"/>
        <end position="260"/>
    </location>
</feature>
<dbReference type="RefSeq" id="WP_014786366.1">
    <property type="nucleotide sequence ID" value="NC_018014.1"/>
</dbReference>
<dbReference type="Proteomes" id="UP000006056">
    <property type="component" value="Chromosome"/>
</dbReference>
<evidence type="ECO:0000313" key="2">
    <source>
        <dbReference type="EMBL" id="AFL89102.1"/>
    </source>
</evidence>
<dbReference type="eggNOG" id="COG4219">
    <property type="taxonomic scope" value="Bacteria"/>
</dbReference>